<protein>
    <submittedName>
        <fullName evidence="2">Uncharacterized protein</fullName>
    </submittedName>
</protein>
<dbReference type="STRING" id="52.CMC5_047750"/>
<dbReference type="Proteomes" id="UP000067626">
    <property type="component" value="Chromosome"/>
</dbReference>
<evidence type="ECO:0000313" key="3">
    <source>
        <dbReference type="Proteomes" id="UP000067626"/>
    </source>
</evidence>
<dbReference type="Gene3D" id="2.60.20.10">
    <property type="entry name" value="Crystallins"/>
    <property type="match status" value="1"/>
</dbReference>
<organism evidence="2 3">
    <name type="scientific">Chondromyces crocatus</name>
    <dbReference type="NCBI Taxonomy" id="52"/>
    <lineage>
        <taxon>Bacteria</taxon>
        <taxon>Pseudomonadati</taxon>
        <taxon>Myxococcota</taxon>
        <taxon>Polyangia</taxon>
        <taxon>Polyangiales</taxon>
        <taxon>Polyangiaceae</taxon>
        <taxon>Chondromyces</taxon>
    </lineage>
</organism>
<feature type="compositionally biased region" description="Pro residues" evidence="1">
    <location>
        <begin position="64"/>
        <end position="80"/>
    </location>
</feature>
<reference evidence="2 3" key="1">
    <citation type="submission" date="2015-07" db="EMBL/GenBank/DDBJ databases">
        <title>Genome analysis of myxobacterium Chondromyces crocatus Cm c5 reveals a high potential for natural compound synthesis and the genetic basis for the loss of fruiting body formation.</title>
        <authorList>
            <person name="Zaburannyi N."/>
            <person name="Bunk B."/>
            <person name="Maier J."/>
            <person name="Overmann J."/>
            <person name="Mueller R."/>
        </authorList>
    </citation>
    <scope>NUCLEOTIDE SEQUENCE [LARGE SCALE GENOMIC DNA]</scope>
    <source>
        <strain evidence="2 3">Cm c5</strain>
    </source>
</reference>
<keyword evidence="3" id="KW-1185">Reference proteome</keyword>
<evidence type="ECO:0000256" key="1">
    <source>
        <dbReference type="SAM" id="MobiDB-lite"/>
    </source>
</evidence>
<evidence type="ECO:0000313" key="2">
    <source>
        <dbReference type="EMBL" id="AKT40619.1"/>
    </source>
</evidence>
<feature type="region of interest" description="Disordered" evidence="1">
    <location>
        <begin position="53"/>
        <end position="91"/>
    </location>
</feature>
<accession>A0A0K1EIE3</accession>
<sequence>MLPPEMDQLIETSRRALGVAAVLGILPLAACNSQPATNPTIVPAQQPAPVEPEVPVAVNTPSGPKSPPIALPPEALPNPAPGQATPPTTPPECRSCWVQIWEDKNFKDDTVLLCGPGRWSHLRALPGEHEDWHDEIESLMVGSDATVIVWGDENFQGPSAEYHAGAKRADLHGRPDLDEDIESIEIRCR</sequence>
<dbReference type="EMBL" id="CP012159">
    <property type="protein sequence ID" value="AKT40619.1"/>
    <property type="molecule type" value="Genomic_DNA"/>
</dbReference>
<dbReference type="AlphaFoldDB" id="A0A0K1EIE3"/>
<proteinExistence type="predicted"/>
<name>A0A0K1EIE3_CHOCO</name>
<dbReference type="KEGG" id="ccro:CMC5_047750"/>
<gene>
    <name evidence="2" type="ORF">CMC5_047750</name>
</gene>